<gene>
    <name evidence="2" type="ORF">ACFSR1_19010</name>
</gene>
<keyword evidence="1" id="KW-0472">Membrane</keyword>
<protein>
    <submittedName>
        <fullName evidence="2">DUF4386 domain-containing protein</fullName>
    </submittedName>
</protein>
<feature type="transmembrane region" description="Helical" evidence="1">
    <location>
        <begin position="130"/>
        <end position="151"/>
    </location>
</feature>
<organism evidence="2 3">
    <name type="scientific">Aquimarina rubra</name>
    <dbReference type="NCBI Taxonomy" id="1920033"/>
    <lineage>
        <taxon>Bacteria</taxon>
        <taxon>Pseudomonadati</taxon>
        <taxon>Bacteroidota</taxon>
        <taxon>Flavobacteriia</taxon>
        <taxon>Flavobacteriales</taxon>
        <taxon>Flavobacteriaceae</taxon>
        <taxon>Aquimarina</taxon>
    </lineage>
</organism>
<dbReference type="Pfam" id="PF14329">
    <property type="entry name" value="DUF4386"/>
    <property type="match status" value="1"/>
</dbReference>
<comment type="caution">
    <text evidence="2">The sequence shown here is derived from an EMBL/GenBank/DDBJ whole genome shotgun (WGS) entry which is preliminary data.</text>
</comment>
<dbReference type="Proteomes" id="UP001597319">
    <property type="component" value="Unassembled WGS sequence"/>
</dbReference>
<accession>A0ABW5LIU7</accession>
<evidence type="ECO:0000256" key="1">
    <source>
        <dbReference type="SAM" id="Phobius"/>
    </source>
</evidence>
<feature type="transmembrane region" description="Helical" evidence="1">
    <location>
        <begin position="83"/>
        <end position="101"/>
    </location>
</feature>
<feature type="transmembrane region" description="Helical" evidence="1">
    <location>
        <begin position="192"/>
        <end position="209"/>
    </location>
</feature>
<evidence type="ECO:0000313" key="2">
    <source>
        <dbReference type="EMBL" id="MFD2564777.1"/>
    </source>
</evidence>
<keyword evidence="1" id="KW-0812">Transmembrane</keyword>
<name>A0ABW5LIU7_9FLAO</name>
<proteinExistence type="predicted"/>
<evidence type="ECO:0000313" key="3">
    <source>
        <dbReference type="Proteomes" id="UP001597319"/>
    </source>
</evidence>
<sequence length="223" mass="25777">MEPTKKNTRITGLIGIIVLVSGSFTHSVNSKLISYEDKFATANNFINYESLFRIGFISSLIMETVFIFYAFNLYRILKPVNKNLSMIMLILALIPVPLFMLNQLNQFDAFLLANNDIEEMMFFLTVHKHGGLIVSIFFGLWLFPLGLLIYQSKYLPKILGIFLMVGCFGYLIHFFQGFLIPNFESSLWTNPFLIITHISELLLMLWLLIKGLNIEKWKKVTEI</sequence>
<keyword evidence="3" id="KW-1185">Reference proteome</keyword>
<feature type="transmembrane region" description="Helical" evidence="1">
    <location>
        <begin position="158"/>
        <end position="180"/>
    </location>
</feature>
<dbReference type="InterPro" id="IPR025495">
    <property type="entry name" value="DUF4386"/>
</dbReference>
<feature type="transmembrane region" description="Helical" evidence="1">
    <location>
        <begin position="51"/>
        <end position="71"/>
    </location>
</feature>
<dbReference type="RefSeq" id="WP_378294636.1">
    <property type="nucleotide sequence ID" value="NZ_JBHULE010000022.1"/>
</dbReference>
<reference evidence="3" key="1">
    <citation type="journal article" date="2019" name="Int. J. Syst. Evol. Microbiol.">
        <title>The Global Catalogue of Microorganisms (GCM) 10K type strain sequencing project: providing services to taxonomists for standard genome sequencing and annotation.</title>
        <authorList>
            <consortium name="The Broad Institute Genomics Platform"/>
            <consortium name="The Broad Institute Genome Sequencing Center for Infectious Disease"/>
            <person name="Wu L."/>
            <person name="Ma J."/>
        </authorList>
    </citation>
    <scope>NUCLEOTIDE SEQUENCE [LARGE SCALE GENOMIC DNA]</scope>
    <source>
        <strain evidence="3">KCTC 52274</strain>
    </source>
</reference>
<dbReference type="EMBL" id="JBHULE010000022">
    <property type="protein sequence ID" value="MFD2564777.1"/>
    <property type="molecule type" value="Genomic_DNA"/>
</dbReference>
<keyword evidence="1" id="KW-1133">Transmembrane helix</keyword>